<feature type="transmembrane region" description="Helical" evidence="6">
    <location>
        <begin position="295"/>
        <end position="315"/>
    </location>
</feature>
<dbReference type="HOGENOM" id="CLU_314478_0_0_1"/>
<dbReference type="PROSITE" id="PS50850">
    <property type="entry name" value="MFS"/>
    <property type="match status" value="1"/>
</dbReference>
<dbReference type="Gene3D" id="1.20.1250.20">
    <property type="entry name" value="MFS general substrate transporter like domains"/>
    <property type="match status" value="1"/>
</dbReference>
<feature type="transmembrane region" description="Helical" evidence="6">
    <location>
        <begin position="135"/>
        <end position="154"/>
    </location>
</feature>
<keyword evidence="3 6" id="KW-1133">Transmembrane helix</keyword>
<dbReference type="CDD" id="cd07061">
    <property type="entry name" value="HP_HAP_like"/>
    <property type="match status" value="1"/>
</dbReference>
<feature type="transmembrane region" description="Helical" evidence="6">
    <location>
        <begin position="160"/>
        <end position="185"/>
    </location>
</feature>
<dbReference type="FunFam" id="1.20.1250.20:FF:000196">
    <property type="entry name" value="MFS toxin efflux pump (AflT)"/>
    <property type="match status" value="1"/>
</dbReference>
<dbReference type="AlphaFoldDB" id="V5FTA7"/>
<feature type="transmembrane region" description="Helical" evidence="6">
    <location>
        <begin position="369"/>
        <end position="388"/>
    </location>
</feature>
<dbReference type="SUPFAM" id="SSF103473">
    <property type="entry name" value="MFS general substrate transporter"/>
    <property type="match status" value="1"/>
</dbReference>
<dbReference type="FunCoup" id="V5FTA7">
    <property type="interactions" value="61"/>
</dbReference>
<feature type="transmembrane region" description="Helical" evidence="6">
    <location>
        <begin position="105"/>
        <end position="123"/>
    </location>
</feature>
<sequence>MMNQRTIPLDSDRKNLSEDDQESQSKLPSNGEDDSIPSKLEESKPSVADKPSGAPPGSLYRPKSVKFWLIIVCNFLPLYLVALDRTIVTTAIPYITDEFNSLGDIGWYGSAYMLTSATSQLLYGRIYKFYNMKWVFLGTVLIFEIGSAICGAAPSSGAFIAGRAIAGLASAGIFTGCMLIMIPLVPLHKRPLFQSMFGTVFGLASITGPLIGGGFTSSIGWRWCFYINLPIGGLTFLVMFWIWNIPKTSHEPVSFATHVKRLDPLGMIFLVPSIVSLLLALQFGGSVYPWNNPRIIVLFVLFGVLILAFAAVQIFRPATATVPARVITHRSIFCAAIYTFFIAGSMMIMIYYIPIWFQAVKLVSPVKSGIYTLPLVLSLVVASLMSGFITQKIGYYVPAMYLCPCIMSVGLGLMSTLTPSSSSSHWISYQFLSGFGLGYGLQVCNLVVQRVLPFADMPIAVALMFFLQQLGGCIFTTVGEAILNSLLIAKLSGIPGLDTTQVLDQGATRLVSTISPDYVGRVERAYNWACTRIFLAAMGASLLALLSTIGHLEFLSRIKDANVALNGSLAFLNNWTYFTDEPSKDFDQLTTTGPYAGTLQAFMAGVRFRTRYAHLLPKSRIRLWASDSQRVIDTARYFASGLFSSVWEGDGIAELHIIPETFERGADTLTPGDTCLKYLEDTDLGHSNGARMQSLFRESYAPGIANRLRSEDNEALGHLSNLDIFSMQEMCGFETLVRGSSPWCDAFTEDEWDCFEYARDLIHYYRAGPGNPYAGAMGWLWLNATAHLLQNGPEAGSMFLSFAHDGDIAPLLVALDILSDRTYDPHLPTSHIAADRVWRTAAVLPMGGRITFERLSCGRSAETLSEDVFIRININDGILSLPDCSSGPGSSCPLVEFMKFVRRRKEEVGDFAEVCGLDGDVGWITFLTQD</sequence>
<feature type="transmembrane region" description="Helical" evidence="6">
    <location>
        <begin position="197"/>
        <end position="219"/>
    </location>
</feature>
<evidence type="ECO:0000256" key="5">
    <source>
        <dbReference type="SAM" id="MobiDB-lite"/>
    </source>
</evidence>
<dbReference type="GO" id="GO:0005886">
    <property type="term" value="C:plasma membrane"/>
    <property type="evidence" value="ECO:0007669"/>
    <property type="project" value="TreeGrafter"/>
</dbReference>
<dbReference type="InterPro" id="IPR011701">
    <property type="entry name" value="MFS"/>
</dbReference>
<keyword evidence="2 6" id="KW-0812">Transmembrane</keyword>
<dbReference type="Pfam" id="PF07690">
    <property type="entry name" value="MFS_1"/>
    <property type="match status" value="1"/>
</dbReference>
<dbReference type="Pfam" id="PF00328">
    <property type="entry name" value="His_Phos_2"/>
    <property type="match status" value="1"/>
</dbReference>
<evidence type="ECO:0000256" key="3">
    <source>
        <dbReference type="ARBA" id="ARBA00022989"/>
    </source>
</evidence>
<dbReference type="SUPFAM" id="SSF53254">
    <property type="entry name" value="Phosphoglycerate mutase-like"/>
    <property type="match status" value="1"/>
</dbReference>
<dbReference type="InterPro" id="IPR000560">
    <property type="entry name" value="His_Pase_clade-2"/>
</dbReference>
<dbReference type="InterPro" id="IPR029033">
    <property type="entry name" value="His_PPase_superfam"/>
</dbReference>
<name>V5FTA7_BYSSN</name>
<dbReference type="InParanoid" id="V5FTA7"/>
<feature type="region of interest" description="Disordered" evidence="5">
    <location>
        <begin position="1"/>
        <end position="55"/>
    </location>
</feature>
<reference evidence="9" key="1">
    <citation type="journal article" date="2014" name="Genome Announc.">
        <title>Draft genome sequence of the formaldehyde-resistant fungus Byssochlamys spectabilis No. 5 (anamorph Paecilomyces variotii No. 5) (NBRC109023).</title>
        <authorList>
            <person name="Oka T."/>
            <person name="Ekino K."/>
            <person name="Fukuda K."/>
            <person name="Nomura Y."/>
        </authorList>
    </citation>
    <scope>NUCLEOTIDE SEQUENCE [LARGE SCALE GENOMIC DNA]</scope>
    <source>
        <strain evidence="9">No. 5 / NBRC 109023</strain>
    </source>
</reference>
<comment type="caution">
    <text evidence="8">The sequence shown here is derived from an EMBL/GenBank/DDBJ whole genome shotgun (WGS) entry which is preliminary data.</text>
</comment>
<gene>
    <name evidence="8" type="ORF">PVAR5_1488</name>
</gene>
<dbReference type="PANTHER" id="PTHR23501">
    <property type="entry name" value="MAJOR FACILITATOR SUPERFAMILY"/>
    <property type="match status" value="1"/>
</dbReference>
<evidence type="ECO:0000256" key="1">
    <source>
        <dbReference type="ARBA" id="ARBA00004141"/>
    </source>
</evidence>
<feature type="transmembrane region" description="Helical" evidence="6">
    <location>
        <begin position="525"/>
        <end position="549"/>
    </location>
</feature>
<dbReference type="Gene3D" id="1.20.1720.10">
    <property type="entry name" value="Multidrug resistance protein D"/>
    <property type="match status" value="1"/>
</dbReference>
<feature type="transmembrane region" description="Helical" evidence="6">
    <location>
        <begin position="225"/>
        <end position="243"/>
    </location>
</feature>
<dbReference type="PANTHER" id="PTHR23501:SF201">
    <property type="entry name" value="MFS AFLATOXIN EFFLUX PUMP"/>
    <property type="match status" value="1"/>
</dbReference>
<feature type="transmembrane region" description="Helical" evidence="6">
    <location>
        <begin position="335"/>
        <end position="357"/>
    </location>
</feature>
<dbReference type="eggNOG" id="KOG1382">
    <property type="taxonomic scope" value="Eukaryota"/>
</dbReference>
<comment type="subcellular location">
    <subcellularLocation>
        <location evidence="1">Membrane</location>
        <topology evidence="1">Multi-pass membrane protein</topology>
    </subcellularLocation>
</comment>
<evidence type="ECO:0000256" key="6">
    <source>
        <dbReference type="SAM" id="Phobius"/>
    </source>
</evidence>
<keyword evidence="4 6" id="KW-0472">Membrane</keyword>
<organism evidence="8 9">
    <name type="scientific">Byssochlamys spectabilis (strain No. 5 / NBRC 109023)</name>
    <name type="common">Paecilomyces variotii</name>
    <dbReference type="NCBI Taxonomy" id="1356009"/>
    <lineage>
        <taxon>Eukaryota</taxon>
        <taxon>Fungi</taxon>
        <taxon>Dikarya</taxon>
        <taxon>Ascomycota</taxon>
        <taxon>Pezizomycotina</taxon>
        <taxon>Eurotiomycetes</taxon>
        <taxon>Eurotiomycetidae</taxon>
        <taxon>Eurotiales</taxon>
        <taxon>Thermoascaceae</taxon>
        <taxon>Paecilomyces</taxon>
    </lineage>
</organism>
<feature type="domain" description="Major facilitator superfamily (MFS) profile" evidence="7">
    <location>
        <begin position="70"/>
        <end position="556"/>
    </location>
</feature>
<feature type="transmembrane region" description="Helical" evidence="6">
    <location>
        <begin position="264"/>
        <end position="283"/>
    </location>
</feature>
<dbReference type="CDD" id="cd17502">
    <property type="entry name" value="MFS_Azr1_MDR_like"/>
    <property type="match status" value="1"/>
</dbReference>
<accession>V5FTA7</accession>
<keyword evidence="9" id="KW-1185">Reference proteome</keyword>
<protein>
    <submittedName>
        <fullName evidence="8">Efflux pump antibiotic resistance protein, putative</fullName>
    </submittedName>
</protein>
<evidence type="ECO:0000259" key="7">
    <source>
        <dbReference type="PROSITE" id="PS50850"/>
    </source>
</evidence>
<evidence type="ECO:0000256" key="4">
    <source>
        <dbReference type="ARBA" id="ARBA00023136"/>
    </source>
</evidence>
<evidence type="ECO:0000313" key="9">
    <source>
        <dbReference type="Proteomes" id="UP000018001"/>
    </source>
</evidence>
<feature type="transmembrane region" description="Helical" evidence="6">
    <location>
        <begin position="395"/>
        <end position="414"/>
    </location>
</feature>
<dbReference type="Proteomes" id="UP000018001">
    <property type="component" value="Unassembled WGS sequence"/>
</dbReference>
<dbReference type="OrthoDB" id="6509975at2759"/>
<dbReference type="GO" id="GO:0022857">
    <property type="term" value="F:transmembrane transporter activity"/>
    <property type="evidence" value="ECO:0007669"/>
    <property type="project" value="InterPro"/>
</dbReference>
<dbReference type="Gene3D" id="3.40.50.1240">
    <property type="entry name" value="Phosphoglycerate mutase-like"/>
    <property type="match status" value="1"/>
</dbReference>
<dbReference type="InterPro" id="IPR036259">
    <property type="entry name" value="MFS_trans_sf"/>
</dbReference>
<dbReference type="InterPro" id="IPR020846">
    <property type="entry name" value="MFS_dom"/>
</dbReference>
<evidence type="ECO:0000256" key="2">
    <source>
        <dbReference type="ARBA" id="ARBA00022692"/>
    </source>
</evidence>
<proteinExistence type="predicted"/>
<feature type="transmembrane region" description="Helical" evidence="6">
    <location>
        <begin position="426"/>
        <end position="448"/>
    </location>
</feature>
<dbReference type="EMBL" id="BAUL01000041">
    <property type="protein sequence ID" value="GAD92891.1"/>
    <property type="molecule type" value="Genomic_DNA"/>
</dbReference>
<evidence type="ECO:0000313" key="8">
    <source>
        <dbReference type="EMBL" id="GAD92891.1"/>
    </source>
</evidence>
<dbReference type="eggNOG" id="KOG0254">
    <property type="taxonomic scope" value="Eukaryota"/>
</dbReference>
<dbReference type="FunFam" id="1.20.1720.10:FF:000012">
    <property type="entry name" value="MFS toxin efflux pump (AflT)"/>
    <property type="match status" value="1"/>
</dbReference>
<feature type="transmembrane region" description="Helical" evidence="6">
    <location>
        <begin position="67"/>
        <end position="85"/>
    </location>
</feature>